<evidence type="ECO:0000313" key="8">
    <source>
        <dbReference type="EMBL" id="AFM11122.1"/>
    </source>
</evidence>
<evidence type="ECO:0000256" key="4">
    <source>
        <dbReference type="ARBA" id="ARBA00022917"/>
    </source>
</evidence>
<dbReference type="InterPro" id="IPR036191">
    <property type="entry name" value="RRF_sf"/>
</dbReference>
<keyword evidence="4 6" id="KW-0648">Protein biosynthesis</keyword>
<dbReference type="SUPFAM" id="SSF55194">
    <property type="entry name" value="Ribosome recycling factor, RRF"/>
    <property type="match status" value="1"/>
</dbReference>
<sequence length="187" mass="20777">MSDEANKIIADASSRMDKSLNDLGHQMAQIRSGRATPSLVEDIRVEIYGQNMPLNQVASINAPEPRLITVDVWDKSQLQAVEKAIQKSGKGFNPNTDGVMIRINLAEMTGETRKEMVKLAKGKVEDHKVAVRNIRRDANDALKKLKGGSVSEDMIKGFSDQVQKLTDDHIKKMDDLFAAKEKDIMTV</sequence>
<name>I4B1G5_TURPD</name>
<feature type="domain" description="Ribosome recycling factor" evidence="7">
    <location>
        <begin position="25"/>
        <end position="185"/>
    </location>
</feature>
<dbReference type="STRING" id="869212.Turpa_0466"/>
<dbReference type="GO" id="GO:0006415">
    <property type="term" value="P:translational termination"/>
    <property type="evidence" value="ECO:0007669"/>
    <property type="project" value="UniProtKB-UniRule"/>
</dbReference>
<evidence type="ECO:0000256" key="3">
    <source>
        <dbReference type="ARBA" id="ARBA00022490"/>
    </source>
</evidence>
<dbReference type="PANTHER" id="PTHR20982:SF3">
    <property type="entry name" value="MITOCHONDRIAL RIBOSOME RECYCLING FACTOR PSEUDO 1"/>
    <property type="match status" value="1"/>
</dbReference>
<dbReference type="NCBIfam" id="TIGR00496">
    <property type="entry name" value="frr"/>
    <property type="match status" value="1"/>
</dbReference>
<comment type="subcellular location">
    <subcellularLocation>
        <location evidence="1 6">Cytoplasm</location>
    </subcellularLocation>
</comment>
<dbReference type="FunFam" id="1.10.132.20:FF:000001">
    <property type="entry name" value="Ribosome-recycling factor"/>
    <property type="match status" value="1"/>
</dbReference>
<dbReference type="HOGENOM" id="CLU_073981_2_0_12"/>
<protein>
    <recommendedName>
        <fullName evidence="6">Ribosome-recycling factor</fullName>
        <shortName evidence="6">RRF</shortName>
    </recommendedName>
    <alternativeName>
        <fullName evidence="6">Ribosome-releasing factor</fullName>
    </alternativeName>
</protein>
<reference evidence="8 9" key="1">
    <citation type="submission" date="2012-06" db="EMBL/GenBank/DDBJ databases">
        <title>The complete chromosome of genome of Turneriella parva DSM 21527.</title>
        <authorList>
            <consortium name="US DOE Joint Genome Institute (JGI-PGF)"/>
            <person name="Lucas S."/>
            <person name="Han J."/>
            <person name="Lapidus A."/>
            <person name="Bruce D."/>
            <person name="Goodwin L."/>
            <person name="Pitluck S."/>
            <person name="Peters L."/>
            <person name="Kyrpides N."/>
            <person name="Mavromatis K."/>
            <person name="Ivanova N."/>
            <person name="Mikhailova N."/>
            <person name="Chertkov O."/>
            <person name="Detter J.C."/>
            <person name="Tapia R."/>
            <person name="Han C."/>
            <person name="Land M."/>
            <person name="Hauser L."/>
            <person name="Markowitz V."/>
            <person name="Cheng J.-F."/>
            <person name="Hugenholtz P."/>
            <person name="Woyke T."/>
            <person name="Wu D."/>
            <person name="Gronow S."/>
            <person name="Wellnitz S."/>
            <person name="Brambilla E."/>
            <person name="Klenk H.-P."/>
            <person name="Eisen J.A."/>
        </authorList>
    </citation>
    <scope>NUCLEOTIDE SEQUENCE [LARGE SCALE GENOMIC DNA]</scope>
    <source>
        <strain evidence="9">ATCC BAA-1111 / DSM 21527 / NCTC 11395 / H</strain>
    </source>
</reference>
<dbReference type="GO" id="GO:0005737">
    <property type="term" value="C:cytoplasm"/>
    <property type="evidence" value="ECO:0007669"/>
    <property type="project" value="UniProtKB-SubCell"/>
</dbReference>
<dbReference type="Pfam" id="PF01765">
    <property type="entry name" value="RRF"/>
    <property type="match status" value="1"/>
</dbReference>
<dbReference type="KEGG" id="tpx:Turpa_0466"/>
<dbReference type="FunFam" id="3.30.1360.40:FF:000001">
    <property type="entry name" value="Ribosome-recycling factor"/>
    <property type="match status" value="1"/>
</dbReference>
<gene>
    <name evidence="6" type="primary">frr</name>
    <name evidence="8" type="ordered locus">Turpa_0466</name>
</gene>
<keyword evidence="3 6" id="KW-0963">Cytoplasm</keyword>
<evidence type="ECO:0000259" key="7">
    <source>
        <dbReference type="Pfam" id="PF01765"/>
    </source>
</evidence>
<dbReference type="InterPro" id="IPR002661">
    <property type="entry name" value="Ribosome_recyc_fac"/>
</dbReference>
<dbReference type="InterPro" id="IPR023584">
    <property type="entry name" value="Ribosome_recyc_fac_dom"/>
</dbReference>
<dbReference type="AlphaFoldDB" id="I4B1G5"/>
<dbReference type="CDD" id="cd00520">
    <property type="entry name" value="RRF"/>
    <property type="match status" value="1"/>
</dbReference>
<proteinExistence type="inferred from homology"/>
<dbReference type="PANTHER" id="PTHR20982">
    <property type="entry name" value="RIBOSOME RECYCLING FACTOR"/>
    <property type="match status" value="1"/>
</dbReference>
<evidence type="ECO:0000256" key="1">
    <source>
        <dbReference type="ARBA" id="ARBA00004496"/>
    </source>
</evidence>
<evidence type="ECO:0000313" key="9">
    <source>
        <dbReference type="Proteomes" id="UP000006048"/>
    </source>
</evidence>
<dbReference type="PATRIC" id="fig|869212.3.peg.442"/>
<dbReference type="HAMAP" id="MF_00040">
    <property type="entry name" value="RRF"/>
    <property type="match status" value="1"/>
</dbReference>
<keyword evidence="9" id="KW-1185">Reference proteome</keyword>
<dbReference type="OrthoDB" id="9804006at2"/>
<dbReference type="EMBL" id="CP002959">
    <property type="protein sequence ID" value="AFM11122.1"/>
    <property type="molecule type" value="Genomic_DNA"/>
</dbReference>
<comment type="similarity">
    <text evidence="2 6">Belongs to the RRF family.</text>
</comment>
<organism evidence="8 9">
    <name type="scientific">Turneriella parva (strain ATCC BAA-1111 / DSM 21527 / NCTC 11395 / H)</name>
    <name type="common">Leptospira parva</name>
    <dbReference type="NCBI Taxonomy" id="869212"/>
    <lineage>
        <taxon>Bacteria</taxon>
        <taxon>Pseudomonadati</taxon>
        <taxon>Spirochaetota</taxon>
        <taxon>Spirochaetia</taxon>
        <taxon>Leptospirales</taxon>
        <taxon>Leptospiraceae</taxon>
        <taxon>Turneriella</taxon>
    </lineage>
</organism>
<accession>I4B1G5</accession>
<evidence type="ECO:0000256" key="6">
    <source>
        <dbReference type="HAMAP-Rule" id="MF_00040"/>
    </source>
</evidence>
<dbReference type="GO" id="GO:0043023">
    <property type="term" value="F:ribosomal large subunit binding"/>
    <property type="evidence" value="ECO:0007669"/>
    <property type="project" value="TreeGrafter"/>
</dbReference>
<evidence type="ECO:0000256" key="5">
    <source>
        <dbReference type="ARBA" id="ARBA00025050"/>
    </source>
</evidence>
<dbReference type="Gene3D" id="1.10.132.20">
    <property type="entry name" value="Ribosome-recycling factor"/>
    <property type="match status" value="1"/>
</dbReference>
<evidence type="ECO:0000256" key="2">
    <source>
        <dbReference type="ARBA" id="ARBA00005912"/>
    </source>
</evidence>
<dbReference type="Proteomes" id="UP000006048">
    <property type="component" value="Chromosome"/>
</dbReference>
<dbReference type="Gene3D" id="3.30.1360.40">
    <property type="match status" value="1"/>
</dbReference>
<comment type="function">
    <text evidence="5 6">Responsible for the release of ribosomes from messenger RNA at the termination of protein biosynthesis. May increase the efficiency of translation by recycling ribosomes from one round of translation to another.</text>
</comment>
<dbReference type="RefSeq" id="WP_014801642.1">
    <property type="nucleotide sequence ID" value="NC_018020.1"/>
</dbReference>